<sequence length="75" mass="9078">FFSYEEFHPFLFKQLESKPYIELPTFDRAVDEFFSKLEAQRVDGQIVQKERDALKKLENVKKDHQKRLDELKSTQ</sequence>
<organism evidence="2 3">
    <name type="scientific">Rotaria socialis</name>
    <dbReference type="NCBI Taxonomy" id="392032"/>
    <lineage>
        <taxon>Eukaryota</taxon>
        <taxon>Metazoa</taxon>
        <taxon>Spiralia</taxon>
        <taxon>Gnathifera</taxon>
        <taxon>Rotifera</taxon>
        <taxon>Eurotatoria</taxon>
        <taxon>Bdelloidea</taxon>
        <taxon>Philodinida</taxon>
        <taxon>Philodinidae</taxon>
        <taxon>Rotaria</taxon>
    </lineage>
</organism>
<dbReference type="InterPro" id="IPR051608">
    <property type="entry name" value="RQC_Subunit_NEMF"/>
</dbReference>
<evidence type="ECO:0000256" key="1">
    <source>
        <dbReference type="SAM" id="Coils"/>
    </source>
</evidence>
<reference evidence="2" key="1">
    <citation type="submission" date="2021-02" db="EMBL/GenBank/DDBJ databases">
        <authorList>
            <person name="Nowell W R."/>
        </authorList>
    </citation>
    <scope>NUCLEOTIDE SEQUENCE</scope>
</reference>
<dbReference type="Proteomes" id="UP000663848">
    <property type="component" value="Unassembled WGS sequence"/>
</dbReference>
<accession>A0A822BU47</accession>
<dbReference type="EMBL" id="CAJOBR010040840">
    <property type="protein sequence ID" value="CAF5025688.1"/>
    <property type="molecule type" value="Genomic_DNA"/>
</dbReference>
<feature type="coiled-coil region" evidence="1">
    <location>
        <begin position="47"/>
        <end position="74"/>
    </location>
</feature>
<keyword evidence="1" id="KW-0175">Coiled coil</keyword>
<proteinExistence type="predicted"/>
<name>A0A822BU47_9BILA</name>
<feature type="non-terminal residue" evidence="2">
    <location>
        <position position="75"/>
    </location>
</feature>
<dbReference type="AlphaFoldDB" id="A0A822BU47"/>
<comment type="caution">
    <text evidence="2">The sequence shown here is derived from an EMBL/GenBank/DDBJ whole genome shotgun (WGS) entry which is preliminary data.</text>
</comment>
<dbReference type="GO" id="GO:0072344">
    <property type="term" value="P:rescue of stalled ribosome"/>
    <property type="evidence" value="ECO:0007669"/>
    <property type="project" value="TreeGrafter"/>
</dbReference>
<dbReference type="GO" id="GO:0000049">
    <property type="term" value="F:tRNA binding"/>
    <property type="evidence" value="ECO:0007669"/>
    <property type="project" value="TreeGrafter"/>
</dbReference>
<feature type="non-terminal residue" evidence="2">
    <location>
        <position position="1"/>
    </location>
</feature>
<evidence type="ECO:0000313" key="2">
    <source>
        <dbReference type="EMBL" id="CAF5025688.1"/>
    </source>
</evidence>
<dbReference type="PANTHER" id="PTHR15239">
    <property type="entry name" value="NUCLEAR EXPORT MEDIATOR FACTOR NEMF"/>
    <property type="match status" value="1"/>
</dbReference>
<dbReference type="GO" id="GO:0043023">
    <property type="term" value="F:ribosomal large subunit binding"/>
    <property type="evidence" value="ECO:0007669"/>
    <property type="project" value="TreeGrafter"/>
</dbReference>
<protein>
    <submittedName>
        <fullName evidence="2">Uncharacterized protein</fullName>
    </submittedName>
</protein>
<dbReference type="PANTHER" id="PTHR15239:SF6">
    <property type="entry name" value="RIBOSOME QUALITY CONTROL COMPLEX SUBUNIT NEMF"/>
    <property type="match status" value="1"/>
</dbReference>
<gene>
    <name evidence="2" type="ORF">QYT958_LOCUS40288</name>
</gene>
<dbReference type="GO" id="GO:1990112">
    <property type="term" value="C:RQC complex"/>
    <property type="evidence" value="ECO:0007669"/>
    <property type="project" value="TreeGrafter"/>
</dbReference>
<dbReference type="GO" id="GO:1990116">
    <property type="term" value="P:ribosome-associated ubiquitin-dependent protein catabolic process"/>
    <property type="evidence" value="ECO:0007669"/>
    <property type="project" value="TreeGrafter"/>
</dbReference>
<evidence type="ECO:0000313" key="3">
    <source>
        <dbReference type="Proteomes" id="UP000663848"/>
    </source>
</evidence>